<dbReference type="EMBL" id="QGKM01000018">
    <property type="protein sequence ID" value="PWQ98165.1"/>
    <property type="molecule type" value="Genomic_DNA"/>
</dbReference>
<dbReference type="InterPro" id="IPR029028">
    <property type="entry name" value="Alpha/beta_knot_MTases"/>
</dbReference>
<gene>
    <name evidence="6" type="primary">rlmB</name>
    <name evidence="8" type="ORF">DKW60_08620</name>
</gene>
<dbReference type="InterPro" id="IPR004441">
    <property type="entry name" value="rRNA_MeTrfase_TrmH"/>
</dbReference>
<dbReference type="RefSeq" id="WP_109837253.1">
    <property type="nucleotide sequence ID" value="NZ_QGKM01000018.1"/>
</dbReference>
<evidence type="ECO:0000256" key="3">
    <source>
        <dbReference type="ARBA" id="ARBA00022603"/>
    </source>
</evidence>
<dbReference type="OrthoDB" id="9785673at2"/>
<feature type="binding site" evidence="6">
    <location>
        <position position="197"/>
    </location>
    <ligand>
        <name>S-adenosyl-L-methionine</name>
        <dbReference type="ChEBI" id="CHEBI:59789"/>
    </ligand>
</feature>
<dbReference type="HAMAP" id="MF_01887">
    <property type="entry name" value="23SrRNA_methyltr_B"/>
    <property type="match status" value="1"/>
</dbReference>
<dbReference type="GO" id="GO:0070039">
    <property type="term" value="F:rRNA (guanosine-2'-O-)-methyltransferase activity"/>
    <property type="evidence" value="ECO:0007669"/>
    <property type="project" value="UniProtKB-UniRule"/>
</dbReference>
<dbReference type="GO" id="GO:0005829">
    <property type="term" value="C:cytosol"/>
    <property type="evidence" value="ECO:0007669"/>
    <property type="project" value="TreeGrafter"/>
</dbReference>
<evidence type="ECO:0000256" key="4">
    <source>
        <dbReference type="ARBA" id="ARBA00022679"/>
    </source>
</evidence>
<keyword evidence="3 6" id="KW-0489">Methyltransferase</keyword>
<reference evidence="8 9" key="1">
    <citation type="submission" date="2018-05" db="EMBL/GenBank/DDBJ databases">
        <title>Leucothrix arctica sp. nov., isolated from Arctic seawater.</title>
        <authorList>
            <person name="Choi A."/>
            <person name="Baek K."/>
        </authorList>
    </citation>
    <scope>NUCLEOTIDE SEQUENCE [LARGE SCALE GENOMIC DNA]</scope>
    <source>
        <strain evidence="8 9">JCM 18388</strain>
    </source>
</reference>
<evidence type="ECO:0000256" key="1">
    <source>
        <dbReference type="ARBA" id="ARBA00022490"/>
    </source>
</evidence>
<dbReference type="PANTHER" id="PTHR46429:SF1">
    <property type="entry name" value="23S RRNA (GUANOSINE-2'-O-)-METHYLTRANSFERASE RLMB"/>
    <property type="match status" value="1"/>
</dbReference>
<comment type="function">
    <text evidence="6">Specifically methylates the ribose of guanosine 2251 in 23S rRNA.</text>
</comment>
<dbReference type="FunFam" id="3.40.1280.10:FF:000008">
    <property type="entry name" value="Group 3 RNA methyltransferase TrmH"/>
    <property type="match status" value="1"/>
</dbReference>
<evidence type="ECO:0000256" key="2">
    <source>
        <dbReference type="ARBA" id="ARBA00022552"/>
    </source>
</evidence>
<feature type="domain" description="RNA 2-O ribose methyltransferase substrate binding" evidence="7">
    <location>
        <begin position="4"/>
        <end position="80"/>
    </location>
</feature>
<proteinExistence type="inferred from homology"/>
<comment type="subcellular location">
    <subcellularLocation>
        <location evidence="6">Cytoplasm</location>
    </subcellularLocation>
</comment>
<comment type="catalytic activity">
    <reaction evidence="6">
        <text>guanosine(2251) in 23S rRNA + S-adenosyl-L-methionine = 2'-O-methylguanosine(2251) in 23S rRNA + S-adenosyl-L-homocysteine + H(+)</text>
        <dbReference type="Rhea" id="RHEA:24140"/>
        <dbReference type="Rhea" id="RHEA-COMP:10239"/>
        <dbReference type="Rhea" id="RHEA-COMP:10241"/>
        <dbReference type="ChEBI" id="CHEBI:15378"/>
        <dbReference type="ChEBI" id="CHEBI:57856"/>
        <dbReference type="ChEBI" id="CHEBI:59789"/>
        <dbReference type="ChEBI" id="CHEBI:74269"/>
        <dbReference type="ChEBI" id="CHEBI:74445"/>
        <dbReference type="EC" id="2.1.1.185"/>
    </reaction>
</comment>
<dbReference type="GO" id="GO:0003723">
    <property type="term" value="F:RNA binding"/>
    <property type="evidence" value="ECO:0007669"/>
    <property type="project" value="InterPro"/>
</dbReference>
<organism evidence="8 9">
    <name type="scientific">Leucothrix pacifica</name>
    <dbReference type="NCBI Taxonomy" id="1247513"/>
    <lineage>
        <taxon>Bacteria</taxon>
        <taxon>Pseudomonadati</taxon>
        <taxon>Pseudomonadota</taxon>
        <taxon>Gammaproteobacteria</taxon>
        <taxon>Thiotrichales</taxon>
        <taxon>Thiotrichaceae</taxon>
        <taxon>Leucothrix</taxon>
    </lineage>
</organism>
<dbReference type="InterPro" id="IPR001537">
    <property type="entry name" value="SpoU_MeTrfase"/>
</dbReference>
<accession>A0A317CHY9</accession>
<dbReference type="InterPro" id="IPR029026">
    <property type="entry name" value="tRNA_m1G_MTases_N"/>
</dbReference>
<feature type="binding site" evidence="6">
    <location>
        <position position="217"/>
    </location>
    <ligand>
        <name>S-adenosyl-L-methionine</name>
        <dbReference type="ChEBI" id="CHEBI:59789"/>
    </ligand>
</feature>
<evidence type="ECO:0000256" key="5">
    <source>
        <dbReference type="ARBA" id="ARBA00022691"/>
    </source>
</evidence>
<evidence type="ECO:0000259" key="7">
    <source>
        <dbReference type="SMART" id="SM00967"/>
    </source>
</evidence>
<dbReference type="InterPro" id="IPR029064">
    <property type="entry name" value="Ribosomal_eL30-like_sf"/>
</dbReference>
<protein>
    <recommendedName>
        <fullName evidence="6">23S rRNA (guanosine-2'-O-)-methyltransferase RlmB</fullName>
        <ecNumber evidence="6">2.1.1.185</ecNumber>
    </recommendedName>
    <alternativeName>
        <fullName evidence="6">23S rRNA (guanosine2251 2'-O)-methyltransferase</fullName>
    </alternativeName>
    <alternativeName>
        <fullName evidence="6">23S rRNA Gm2251 2'-O-methyltransferase</fullName>
    </alternativeName>
</protein>
<dbReference type="Pfam" id="PF08032">
    <property type="entry name" value="SpoU_sub_bind"/>
    <property type="match status" value="1"/>
</dbReference>
<evidence type="ECO:0000313" key="8">
    <source>
        <dbReference type="EMBL" id="PWQ98165.1"/>
    </source>
</evidence>
<evidence type="ECO:0000313" key="9">
    <source>
        <dbReference type="Proteomes" id="UP000245539"/>
    </source>
</evidence>
<dbReference type="Proteomes" id="UP000245539">
    <property type="component" value="Unassembled WGS sequence"/>
</dbReference>
<comment type="caution">
    <text evidence="8">The sequence shown here is derived from an EMBL/GenBank/DDBJ whole genome shotgun (WGS) entry which is preliminary data.</text>
</comment>
<dbReference type="CDD" id="cd18103">
    <property type="entry name" value="SpoU-like_RlmB"/>
    <property type="match status" value="1"/>
</dbReference>
<evidence type="ECO:0000256" key="6">
    <source>
        <dbReference type="HAMAP-Rule" id="MF_01887"/>
    </source>
</evidence>
<keyword evidence="9" id="KW-1185">Reference proteome</keyword>
<keyword evidence="5 6" id="KW-0949">S-adenosyl-L-methionine</keyword>
<dbReference type="Gene3D" id="3.40.1280.10">
    <property type="match status" value="1"/>
</dbReference>
<dbReference type="InterPro" id="IPR013123">
    <property type="entry name" value="SpoU_subst-bd"/>
</dbReference>
<dbReference type="SMART" id="SM00967">
    <property type="entry name" value="SpoU_sub_bind"/>
    <property type="match status" value="1"/>
</dbReference>
<dbReference type="SUPFAM" id="SSF75217">
    <property type="entry name" value="alpha/beta knot"/>
    <property type="match status" value="1"/>
</dbReference>
<keyword evidence="2 6" id="KW-0698">rRNA processing</keyword>
<dbReference type="AlphaFoldDB" id="A0A317CHY9"/>
<dbReference type="NCBIfam" id="TIGR00186">
    <property type="entry name" value="rRNA_methyl_3"/>
    <property type="match status" value="1"/>
</dbReference>
<dbReference type="InterPro" id="IPR024915">
    <property type="entry name" value="23S_rRNA_MeTrfase_RlmB"/>
</dbReference>
<comment type="similarity">
    <text evidence="6">Belongs to the class IV-like SAM-binding methyltransferase superfamily. RNA methyltransferase TrmH family. RlmB subfamily.</text>
</comment>
<dbReference type="EC" id="2.1.1.185" evidence="6"/>
<keyword evidence="1 6" id="KW-0963">Cytoplasm</keyword>
<feature type="binding site" evidence="6">
    <location>
        <position position="226"/>
    </location>
    <ligand>
        <name>S-adenosyl-L-methionine</name>
        <dbReference type="ChEBI" id="CHEBI:59789"/>
    </ligand>
</feature>
<dbReference type="SUPFAM" id="SSF55315">
    <property type="entry name" value="L30e-like"/>
    <property type="match status" value="1"/>
</dbReference>
<dbReference type="PANTHER" id="PTHR46429">
    <property type="entry name" value="23S RRNA (GUANOSINE-2'-O-)-METHYLTRANSFERASE RLMB"/>
    <property type="match status" value="1"/>
</dbReference>
<keyword evidence="4 6" id="KW-0808">Transferase</keyword>
<dbReference type="Pfam" id="PF00588">
    <property type="entry name" value="SpoU_methylase"/>
    <property type="match status" value="1"/>
</dbReference>
<dbReference type="Gene3D" id="3.30.1330.30">
    <property type="match status" value="1"/>
</dbReference>
<sequence length="245" mass="26096">MKTFLNGVHSVQNALEHDASNITQLWVAENKRNPRIDKLLARADKLGLHAQSTTPSALDRMTGSRKHQGIVAEYMAPDAANENDLVELITNATEPLLLLVLDGVTDPHNLGACLRTAEGAGVDAVIAPKDKSASLTPTARKVSSGAAERIPFVQVTNLARTLDLLKDSGVWITGTSDKATQTLYDCDFKGSSAIVMGAEGKGVRNLTEKSCDFLISIPMAGSVSSLNVSVATGVVLYEAVRQRQT</sequence>
<name>A0A317CHY9_9GAMM</name>